<dbReference type="EMBL" id="CVMT01000003">
    <property type="protein sequence ID" value="CRG87510.1"/>
    <property type="molecule type" value="Genomic_DNA"/>
</dbReference>
<sequence length="275" mass="31263">MSEVENTVEEYPLSRDYVDFNRLNLQHYILKDMFGYSLHPGIPRDQKSLKIADVGTGTGIWLLDLLPELDPSTELVGIDADITQVGPREWLPENLTLRKWSVFTDVPDDLVGIFDVVNIRLFAFVIEGDATPIVRKLKKLLKPGGYLQWCDVDVLSFRINTATPNVSTGYLVELWEETMPKETRLFPKWVKGLPESFENEGFLNITTDWKAQKGHTGIAMHWCNLPIHEMLADRLRSSNPEKSSKIRAIMEAASVESRKGAMYAFDRVIVVGQKP</sequence>
<dbReference type="Proteomes" id="UP000054383">
    <property type="component" value="Unassembled WGS sequence"/>
</dbReference>
<protein>
    <recommendedName>
        <fullName evidence="3">Methyltransferase domain-containing protein</fullName>
    </recommendedName>
</protein>
<name>A0A0U1LY16_TALIS</name>
<evidence type="ECO:0008006" key="3">
    <source>
        <dbReference type="Google" id="ProtNLM"/>
    </source>
</evidence>
<gene>
    <name evidence="1" type="ORF">PISL3812_04528</name>
</gene>
<dbReference type="OMA" id="MAVAKHE"/>
<proteinExistence type="predicted"/>
<reference evidence="1 2" key="1">
    <citation type="submission" date="2015-04" db="EMBL/GenBank/DDBJ databases">
        <authorList>
            <person name="Syromyatnikov M.Y."/>
            <person name="Popov V.N."/>
        </authorList>
    </citation>
    <scope>NUCLEOTIDE SEQUENCE [LARGE SCALE GENOMIC DNA]</scope>
    <source>
        <strain evidence="1">WF-38-12</strain>
    </source>
</reference>
<evidence type="ECO:0000313" key="1">
    <source>
        <dbReference type="EMBL" id="CRG87510.1"/>
    </source>
</evidence>
<dbReference type="InterPro" id="IPR029063">
    <property type="entry name" value="SAM-dependent_MTases_sf"/>
</dbReference>
<accession>A0A0U1LY16</accession>
<dbReference type="Gene3D" id="3.40.50.150">
    <property type="entry name" value="Vaccinia Virus protein VP39"/>
    <property type="match status" value="1"/>
</dbReference>
<dbReference type="SUPFAM" id="SSF53335">
    <property type="entry name" value="S-adenosyl-L-methionine-dependent methyltransferases"/>
    <property type="match status" value="1"/>
</dbReference>
<dbReference type="AlphaFoldDB" id="A0A0U1LY16"/>
<dbReference type="OrthoDB" id="417697at2759"/>
<keyword evidence="2" id="KW-1185">Reference proteome</keyword>
<evidence type="ECO:0000313" key="2">
    <source>
        <dbReference type="Proteomes" id="UP000054383"/>
    </source>
</evidence>
<dbReference type="CDD" id="cd02440">
    <property type="entry name" value="AdoMet_MTases"/>
    <property type="match status" value="1"/>
</dbReference>
<dbReference type="STRING" id="28573.A0A0U1LY16"/>
<organism evidence="1 2">
    <name type="scientific">Talaromyces islandicus</name>
    <name type="common">Penicillium islandicum</name>
    <dbReference type="NCBI Taxonomy" id="28573"/>
    <lineage>
        <taxon>Eukaryota</taxon>
        <taxon>Fungi</taxon>
        <taxon>Dikarya</taxon>
        <taxon>Ascomycota</taxon>
        <taxon>Pezizomycotina</taxon>
        <taxon>Eurotiomycetes</taxon>
        <taxon>Eurotiomycetidae</taxon>
        <taxon>Eurotiales</taxon>
        <taxon>Trichocomaceae</taxon>
        <taxon>Talaromyces</taxon>
        <taxon>Talaromyces sect. Islandici</taxon>
    </lineage>
</organism>